<dbReference type="AlphaFoldDB" id="A0A2M7S5Z4"/>
<name>A0A2M7S5Z4_9BACT</name>
<accession>A0A2M7S5Z4</accession>
<reference evidence="2" key="1">
    <citation type="submission" date="2017-09" db="EMBL/GenBank/DDBJ databases">
        <title>Depth-based differentiation of microbial function through sediment-hosted aquifers and enrichment of novel symbionts in the deep terrestrial subsurface.</title>
        <authorList>
            <person name="Probst A.J."/>
            <person name="Ladd B."/>
            <person name="Jarett J.K."/>
            <person name="Geller-Mcgrath D.E."/>
            <person name="Sieber C.M.K."/>
            <person name="Emerson J.B."/>
            <person name="Anantharaman K."/>
            <person name="Thomas B.C."/>
            <person name="Malmstrom R."/>
            <person name="Stieglmeier M."/>
            <person name="Klingl A."/>
            <person name="Woyke T."/>
            <person name="Ryan C.M."/>
            <person name="Banfield J.F."/>
        </authorList>
    </citation>
    <scope>NUCLEOTIDE SEQUENCE [LARGE SCALE GENOMIC DNA]</scope>
</reference>
<gene>
    <name evidence="1" type="ORF">COY52_10665</name>
</gene>
<dbReference type="Proteomes" id="UP000229307">
    <property type="component" value="Unassembled WGS sequence"/>
</dbReference>
<dbReference type="EMBL" id="PFMR01000292">
    <property type="protein sequence ID" value="PIZ14936.1"/>
    <property type="molecule type" value="Genomic_DNA"/>
</dbReference>
<evidence type="ECO:0000313" key="2">
    <source>
        <dbReference type="Proteomes" id="UP000229307"/>
    </source>
</evidence>
<protein>
    <submittedName>
        <fullName evidence="1">Uncharacterized protein</fullName>
    </submittedName>
</protein>
<sequence>MKKSIFCKAKALPYNILPILFVFCFLFLTSHCFGENPATVLSTQMFPAGNDNSYFGGIDLDDTGNFCVAGCFFNGADNDFLTVKYNSNGETLWQKIYDSGFDDIYIDAAMDSAGAASMYQEQSITATFFLLNMIQTEI</sequence>
<comment type="caution">
    <text evidence="1">The sequence shown here is derived from an EMBL/GenBank/DDBJ whole genome shotgun (WGS) entry which is preliminary data.</text>
</comment>
<proteinExistence type="predicted"/>
<evidence type="ECO:0000313" key="1">
    <source>
        <dbReference type="EMBL" id="PIZ14936.1"/>
    </source>
</evidence>
<organism evidence="1 2">
    <name type="scientific">Candidatus Desantisbacteria bacterium CG_4_10_14_0_8_um_filter_48_22</name>
    <dbReference type="NCBI Taxonomy" id="1974543"/>
    <lineage>
        <taxon>Bacteria</taxon>
        <taxon>Candidatus Desantisiibacteriota</taxon>
    </lineage>
</organism>